<reference evidence="4" key="1">
    <citation type="submission" date="2021-03" db="EMBL/GenBank/DDBJ databases">
        <title>Actinotalea soli sp. nov., isolated from soil.</title>
        <authorList>
            <person name="Ping W."/>
            <person name="Zhang J."/>
        </authorList>
    </citation>
    <scope>NUCLEOTIDE SEQUENCE</scope>
    <source>
        <strain evidence="4">BY-33</strain>
    </source>
</reference>
<gene>
    <name evidence="4" type="ORF">J4G33_16655</name>
</gene>
<dbReference type="InterPro" id="IPR041484">
    <property type="entry name" value="TetR_C_25"/>
</dbReference>
<comment type="caution">
    <text evidence="4">The sequence shown here is derived from an EMBL/GenBank/DDBJ whole genome shotgun (WGS) entry which is preliminary data.</text>
</comment>
<dbReference type="InterPro" id="IPR036271">
    <property type="entry name" value="Tet_transcr_reg_TetR-rel_C_sf"/>
</dbReference>
<feature type="DNA-binding region" description="H-T-H motif" evidence="2">
    <location>
        <begin position="32"/>
        <end position="51"/>
    </location>
</feature>
<keyword evidence="5" id="KW-1185">Reference proteome</keyword>
<dbReference type="InterPro" id="IPR050109">
    <property type="entry name" value="HTH-type_TetR-like_transc_reg"/>
</dbReference>
<dbReference type="AlphaFoldDB" id="A0A939LWH0"/>
<dbReference type="InterPro" id="IPR009057">
    <property type="entry name" value="Homeodomain-like_sf"/>
</dbReference>
<dbReference type="GO" id="GO:0000976">
    <property type="term" value="F:transcription cis-regulatory region binding"/>
    <property type="evidence" value="ECO:0007669"/>
    <property type="project" value="TreeGrafter"/>
</dbReference>
<dbReference type="SUPFAM" id="SSF48498">
    <property type="entry name" value="Tetracyclin repressor-like, C-terminal domain"/>
    <property type="match status" value="1"/>
</dbReference>
<dbReference type="EMBL" id="JAGEMK010000013">
    <property type="protein sequence ID" value="MBO1753439.1"/>
    <property type="molecule type" value="Genomic_DNA"/>
</dbReference>
<dbReference type="Gene3D" id="1.10.357.10">
    <property type="entry name" value="Tetracycline Repressor, domain 2"/>
    <property type="match status" value="1"/>
</dbReference>
<evidence type="ECO:0000256" key="2">
    <source>
        <dbReference type="PROSITE-ProRule" id="PRU00335"/>
    </source>
</evidence>
<evidence type="ECO:0000313" key="5">
    <source>
        <dbReference type="Proteomes" id="UP000664209"/>
    </source>
</evidence>
<dbReference type="Proteomes" id="UP000664209">
    <property type="component" value="Unassembled WGS sequence"/>
</dbReference>
<evidence type="ECO:0000256" key="1">
    <source>
        <dbReference type="ARBA" id="ARBA00023125"/>
    </source>
</evidence>
<organism evidence="4 5">
    <name type="scientific">Actinotalea soli</name>
    <dbReference type="NCBI Taxonomy" id="2819234"/>
    <lineage>
        <taxon>Bacteria</taxon>
        <taxon>Bacillati</taxon>
        <taxon>Actinomycetota</taxon>
        <taxon>Actinomycetes</taxon>
        <taxon>Micrococcales</taxon>
        <taxon>Cellulomonadaceae</taxon>
        <taxon>Actinotalea</taxon>
    </lineage>
</organism>
<evidence type="ECO:0000259" key="3">
    <source>
        <dbReference type="PROSITE" id="PS50977"/>
    </source>
</evidence>
<name>A0A939LWH0_9CELL</name>
<protein>
    <submittedName>
        <fullName evidence="4">TetR family transcriptional regulator</fullName>
    </submittedName>
</protein>
<feature type="domain" description="HTH tetR-type" evidence="3">
    <location>
        <begin position="10"/>
        <end position="69"/>
    </location>
</feature>
<dbReference type="PANTHER" id="PTHR30055">
    <property type="entry name" value="HTH-TYPE TRANSCRIPTIONAL REGULATOR RUTR"/>
    <property type="match status" value="1"/>
</dbReference>
<proteinExistence type="predicted"/>
<dbReference type="PROSITE" id="PS50977">
    <property type="entry name" value="HTH_TETR_2"/>
    <property type="match status" value="1"/>
</dbReference>
<dbReference type="SUPFAM" id="SSF46689">
    <property type="entry name" value="Homeodomain-like"/>
    <property type="match status" value="1"/>
</dbReference>
<evidence type="ECO:0000313" key="4">
    <source>
        <dbReference type="EMBL" id="MBO1753439.1"/>
    </source>
</evidence>
<accession>A0A939LWH0</accession>
<dbReference type="InterPro" id="IPR001647">
    <property type="entry name" value="HTH_TetR"/>
</dbReference>
<keyword evidence="1 2" id="KW-0238">DNA-binding</keyword>
<dbReference type="PRINTS" id="PR00455">
    <property type="entry name" value="HTHTETR"/>
</dbReference>
<sequence length="217" mass="23669">MRSASAAEDSTARARIRDAAVLRFSREGFRASLRTIAQEAGVSAALVVHHFGSKDGLREACDEHVLAVIREQKRDAVGPTGPTQLLARMAELDEWAPLVGYALRSMQAGGDLARAFLDHFAADAEEYLREGVAAGTILASRDEVARARYLTVMGYGAFLLDIALHPPEDPADLRAYLHGYLERTGLPAMELFTQGLFTDRSMLDAYLMYVTDPPAEG</sequence>
<dbReference type="Pfam" id="PF00440">
    <property type="entry name" value="TetR_N"/>
    <property type="match status" value="1"/>
</dbReference>
<dbReference type="Pfam" id="PF17933">
    <property type="entry name" value="TetR_C_25"/>
    <property type="match status" value="1"/>
</dbReference>
<dbReference type="GO" id="GO:0003700">
    <property type="term" value="F:DNA-binding transcription factor activity"/>
    <property type="evidence" value="ECO:0007669"/>
    <property type="project" value="TreeGrafter"/>
</dbReference>
<dbReference type="RefSeq" id="WP_208057128.1">
    <property type="nucleotide sequence ID" value="NZ_JAGEMK010000013.1"/>
</dbReference>
<dbReference type="PANTHER" id="PTHR30055:SF146">
    <property type="entry name" value="HTH-TYPE TRANSCRIPTIONAL DUAL REGULATOR CECR"/>
    <property type="match status" value="1"/>
</dbReference>